<feature type="domain" description="Killer toxin Kp4" evidence="2">
    <location>
        <begin position="151"/>
        <end position="262"/>
    </location>
</feature>
<dbReference type="InterPro" id="IPR015131">
    <property type="entry name" value="Killer_tox_Kp4"/>
</dbReference>
<evidence type="ECO:0000313" key="3">
    <source>
        <dbReference type="EMBL" id="KAG5655371.1"/>
    </source>
</evidence>
<feature type="chain" id="PRO_5040178759" description="Killer toxin Kp4 domain-containing protein" evidence="1">
    <location>
        <begin position="19"/>
        <end position="262"/>
    </location>
</feature>
<dbReference type="GO" id="GO:0005576">
    <property type="term" value="C:extracellular region"/>
    <property type="evidence" value="ECO:0007669"/>
    <property type="project" value="InterPro"/>
</dbReference>
<reference evidence="3" key="1">
    <citation type="submission" date="2021-04" db="EMBL/GenBank/DDBJ databases">
        <title>Draft genome of Fusarium avenaceum strain F156N33, isolated from an atmospheric sample in Virginia.</title>
        <authorList>
            <person name="Yang S."/>
            <person name="Vinatzer B.A."/>
            <person name="Coleman J."/>
        </authorList>
    </citation>
    <scope>NUCLEOTIDE SEQUENCE</scope>
    <source>
        <strain evidence="3">F156N33</strain>
    </source>
</reference>
<sequence length="262" mass="27428">MFKYALLALAATVGLSEALGINCRGSGLCAGNKGAITQISGQLRAIDPSKTFSEGQHITCVEIDNIGEPSICLFYQQTGSRTFTVAQTQALFQQILDHGCKLCGSVPLDGGDVKNGELTVNAVTNAKKRSPAAAPSGFTKRISPNELQIAKRSLGINCRGSSSCGVGGIGHLPNADLKDVRDAVAAGEEGNWANGEHVACVPFAFGSLCAFYQGIGGRTFTKEQTVTFLDQLRDHGCNKCGSIPTDPGNNVDNGQLTVNYVS</sequence>
<keyword evidence="4" id="KW-1185">Reference proteome</keyword>
<dbReference type="Gene3D" id="3.30.430.10">
    <property type="entry name" value="Killer Toxin P4, subunit A"/>
    <property type="match status" value="2"/>
</dbReference>
<feature type="signal peptide" evidence="1">
    <location>
        <begin position="1"/>
        <end position="18"/>
    </location>
</feature>
<evidence type="ECO:0000313" key="4">
    <source>
        <dbReference type="Proteomes" id="UP000782241"/>
    </source>
</evidence>
<dbReference type="Pfam" id="PF09044">
    <property type="entry name" value="Kp4"/>
    <property type="match status" value="2"/>
</dbReference>
<gene>
    <name evidence="3" type="ORF">KAF25_006874</name>
</gene>
<feature type="domain" description="Killer toxin Kp4" evidence="2">
    <location>
        <begin position="6"/>
        <end position="123"/>
    </location>
</feature>
<evidence type="ECO:0000259" key="2">
    <source>
        <dbReference type="Pfam" id="PF09044"/>
    </source>
</evidence>
<accession>A0A9P7GSI2</accession>
<comment type="caution">
    <text evidence="3">The sequence shown here is derived from an EMBL/GenBank/DDBJ whole genome shotgun (WGS) entry which is preliminary data.</text>
</comment>
<organism evidence="3 4">
    <name type="scientific">Fusarium avenaceum</name>
    <dbReference type="NCBI Taxonomy" id="40199"/>
    <lineage>
        <taxon>Eukaryota</taxon>
        <taxon>Fungi</taxon>
        <taxon>Dikarya</taxon>
        <taxon>Ascomycota</taxon>
        <taxon>Pezizomycotina</taxon>
        <taxon>Sordariomycetes</taxon>
        <taxon>Hypocreomycetidae</taxon>
        <taxon>Hypocreales</taxon>
        <taxon>Nectriaceae</taxon>
        <taxon>Fusarium</taxon>
        <taxon>Fusarium tricinctum species complex</taxon>
    </lineage>
</organism>
<evidence type="ECO:0000256" key="1">
    <source>
        <dbReference type="SAM" id="SignalP"/>
    </source>
</evidence>
<dbReference type="EMBL" id="JAGPUO010000030">
    <property type="protein sequence ID" value="KAG5655371.1"/>
    <property type="molecule type" value="Genomic_DNA"/>
</dbReference>
<dbReference type="AlphaFoldDB" id="A0A9P7GSI2"/>
<name>A0A9P7GSI2_9HYPO</name>
<keyword evidence="1" id="KW-0732">Signal</keyword>
<dbReference type="Proteomes" id="UP000782241">
    <property type="component" value="Unassembled WGS sequence"/>
</dbReference>
<dbReference type="InterPro" id="IPR011329">
    <property type="entry name" value="Killer_tox_Kp4/SMK"/>
</dbReference>
<protein>
    <recommendedName>
        <fullName evidence="2">Killer toxin Kp4 domain-containing protein</fullName>
    </recommendedName>
</protein>
<proteinExistence type="predicted"/>
<dbReference type="SUPFAM" id="SSF55221">
    <property type="entry name" value="Yeast killer toxins"/>
    <property type="match status" value="2"/>
</dbReference>